<dbReference type="GO" id="GO:0044753">
    <property type="term" value="C:amphisome"/>
    <property type="evidence" value="ECO:0007669"/>
    <property type="project" value="TreeGrafter"/>
</dbReference>
<evidence type="ECO:0000259" key="11">
    <source>
        <dbReference type="PROSITE" id="PS51745"/>
    </source>
</evidence>
<dbReference type="SUPFAM" id="SSF57850">
    <property type="entry name" value="RING/U-box"/>
    <property type="match status" value="1"/>
</dbReference>
<dbReference type="PANTHER" id="PTHR15090:SF0">
    <property type="entry name" value="SEQUESTOSOME-1"/>
    <property type="match status" value="1"/>
</dbReference>
<evidence type="ECO:0000256" key="3">
    <source>
        <dbReference type="ARBA" id="ARBA00022490"/>
    </source>
</evidence>
<keyword evidence="3" id="KW-0963">Cytoplasm</keyword>
<dbReference type="OrthoDB" id="441278at2759"/>
<evidence type="ECO:0000256" key="7">
    <source>
        <dbReference type="ARBA" id="ARBA00023242"/>
    </source>
</evidence>
<dbReference type="PROSITE" id="PS01357">
    <property type="entry name" value="ZF_ZZ_1"/>
    <property type="match status" value="1"/>
</dbReference>
<dbReference type="SMART" id="SM00165">
    <property type="entry name" value="UBA"/>
    <property type="match status" value="1"/>
</dbReference>
<dbReference type="CDD" id="cd14320">
    <property type="entry name" value="UBA_SQSTM"/>
    <property type="match status" value="1"/>
</dbReference>
<dbReference type="AlphaFoldDB" id="A0A067RF16"/>
<dbReference type="InterPro" id="IPR000433">
    <property type="entry name" value="Znf_ZZ"/>
</dbReference>
<dbReference type="CDD" id="cd02340">
    <property type="entry name" value="ZZ_NBR1_like"/>
    <property type="match status" value="1"/>
</dbReference>
<gene>
    <name evidence="12" type="ORF">L798_07524</name>
</gene>
<dbReference type="SUPFAM" id="SSF54277">
    <property type="entry name" value="CAD &amp; PB1 domains"/>
    <property type="match status" value="1"/>
</dbReference>
<evidence type="ECO:0000313" key="13">
    <source>
        <dbReference type="Proteomes" id="UP000027135"/>
    </source>
</evidence>
<name>A0A067RF16_ZOONE</name>
<evidence type="ECO:0000256" key="8">
    <source>
        <dbReference type="PROSITE-ProRule" id="PRU00228"/>
    </source>
</evidence>
<dbReference type="InterPro" id="IPR033741">
    <property type="entry name" value="SQSTM_UBA"/>
</dbReference>
<dbReference type="InterPro" id="IPR009060">
    <property type="entry name" value="UBA-like_sf"/>
</dbReference>
<keyword evidence="4" id="KW-0479">Metal-binding</keyword>
<dbReference type="GO" id="GO:0005634">
    <property type="term" value="C:nucleus"/>
    <property type="evidence" value="ECO:0007669"/>
    <property type="project" value="UniProtKB-SubCell"/>
</dbReference>
<comment type="subcellular location">
    <subcellularLocation>
        <location evidence="2">Cytoplasm</location>
    </subcellularLocation>
    <subcellularLocation>
        <location evidence="1">Nucleus</location>
    </subcellularLocation>
</comment>
<dbReference type="EMBL" id="KK852678">
    <property type="protein sequence ID" value="KDR18673.1"/>
    <property type="molecule type" value="Genomic_DNA"/>
</dbReference>
<dbReference type="GO" id="GO:0005080">
    <property type="term" value="F:protein kinase C binding"/>
    <property type="evidence" value="ECO:0007669"/>
    <property type="project" value="TreeGrafter"/>
</dbReference>
<dbReference type="InterPro" id="IPR053793">
    <property type="entry name" value="PB1-like"/>
</dbReference>
<dbReference type="GO" id="GO:0070530">
    <property type="term" value="F:K63-linked polyubiquitin modification-dependent protein binding"/>
    <property type="evidence" value="ECO:0007669"/>
    <property type="project" value="TreeGrafter"/>
</dbReference>
<dbReference type="InterPro" id="IPR043145">
    <property type="entry name" value="Znf_ZZ_sf"/>
</dbReference>
<dbReference type="Gene3D" id="1.10.8.10">
    <property type="entry name" value="DNA helicase RuvA subunit, C-terminal domain"/>
    <property type="match status" value="1"/>
</dbReference>
<dbReference type="Proteomes" id="UP000027135">
    <property type="component" value="Unassembled WGS sequence"/>
</dbReference>
<feature type="domain" description="ZZ-type" evidence="10">
    <location>
        <begin position="111"/>
        <end position="161"/>
    </location>
</feature>
<dbReference type="PROSITE" id="PS51745">
    <property type="entry name" value="PB1"/>
    <property type="match status" value="1"/>
</dbReference>
<dbReference type="Pfam" id="PF00569">
    <property type="entry name" value="ZZ"/>
    <property type="match status" value="1"/>
</dbReference>
<accession>A0A067RF16</accession>
<dbReference type="SMART" id="SM00291">
    <property type="entry name" value="ZnF_ZZ"/>
    <property type="match status" value="1"/>
</dbReference>
<dbReference type="FunCoup" id="A0A067RF16">
    <property type="interactions" value="85"/>
</dbReference>
<evidence type="ECO:0000256" key="6">
    <source>
        <dbReference type="ARBA" id="ARBA00022833"/>
    </source>
</evidence>
<dbReference type="eggNOG" id="KOG4582">
    <property type="taxonomic scope" value="Eukaryota"/>
</dbReference>
<dbReference type="InterPro" id="IPR000270">
    <property type="entry name" value="PB1_dom"/>
</dbReference>
<evidence type="ECO:0000259" key="10">
    <source>
        <dbReference type="PROSITE" id="PS50135"/>
    </source>
</evidence>
<organism evidence="12 13">
    <name type="scientific">Zootermopsis nevadensis</name>
    <name type="common">Dampwood termite</name>
    <dbReference type="NCBI Taxonomy" id="136037"/>
    <lineage>
        <taxon>Eukaryota</taxon>
        <taxon>Metazoa</taxon>
        <taxon>Ecdysozoa</taxon>
        <taxon>Arthropoda</taxon>
        <taxon>Hexapoda</taxon>
        <taxon>Insecta</taxon>
        <taxon>Pterygota</taxon>
        <taxon>Neoptera</taxon>
        <taxon>Polyneoptera</taxon>
        <taxon>Dictyoptera</taxon>
        <taxon>Blattodea</taxon>
        <taxon>Blattoidea</taxon>
        <taxon>Termitoidae</taxon>
        <taxon>Termopsidae</taxon>
        <taxon>Zootermopsis</taxon>
    </lineage>
</organism>
<dbReference type="FunFam" id="1.10.8.10:FF:000034">
    <property type="entry name" value="Sequestosome 1"/>
    <property type="match status" value="1"/>
</dbReference>
<proteinExistence type="predicted"/>
<dbReference type="Pfam" id="PF16577">
    <property type="entry name" value="UBA_5"/>
    <property type="match status" value="1"/>
</dbReference>
<keyword evidence="5 8" id="KW-0863">Zinc-finger</keyword>
<dbReference type="FunFam" id="3.10.20.90:FF:000320">
    <property type="entry name" value="Predicted protein"/>
    <property type="match status" value="1"/>
</dbReference>
<dbReference type="PROSITE" id="PS50135">
    <property type="entry name" value="ZF_ZZ_2"/>
    <property type="match status" value="1"/>
</dbReference>
<feature type="region of interest" description="Disordered" evidence="9">
    <location>
        <begin position="286"/>
        <end position="343"/>
    </location>
</feature>
<keyword evidence="6" id="KW-0862">Zinc</keyword>
<dbReference type="OMA" id="NCNGWLT"/>
<dbReference type="PANTHER" id="PTHR15090">
    <property type="entry name" value="SEQUESTOSOME 1-RELATED"/>
    <property type="match status" value="1"/>
</dbReference>
<evidence type="ECO:0000256" key="4">
    <source>
        <dbReference type="ARBA" id="ARBA00022723"/>
    </source>
</evidence>
<evidence type="ECO:0000256" key="1">
    <source>
        <dbReference type="ARBA" id="ARBA00004123"/>
    </source>
</evidence>
<dbReference type="STRING" id="136037.A0A067RF16"/>
<dbReference type="Gene3D" id="3.30.60.90">
    <property type="match status" value="1"/>
</dbReference>
<evidence type="ECO:0000313" key="12">
    <source>
        <dbReference type="EMBL" id="KDR18673.1"/>
    </source>
</evidence>
<evidence type="ECO:0000256" key="9">
    <source>
        <dbReference type="SAM" id="MobiDB-lite"/>
    </source>
</evidence>
<evidence type="ECO:0000256" key="5">
    <source>
        <dbReference type="ARBA" id="ARBA00022771"/>
    </source>
</evidence>
<evidence type="ECO:0000256" key="2">
    <source>
        <dbReference type="ARBA" id="ARBA00004496"/>
    </source>
</evidence>
<feature type="domain" description="PB1" evidence="11">
    <location>
        <begin position="8"/>
        <end position="94"/>
    </location>
</feature>
<dbReference type="Pfam" id="PF00564">
    <property type="entry name" value="PB1"/>
    <property type="match status" value="1"/>
</dbReference>
<feature type="region of interest" description="Disordered" evidence="9">
    <location>
        <begin position="225"/>
        <end position="253"/>
    </location>
</feature>
<feature type="compositionally biased region" description="Basic and acidic residues" evidence="9">
    <location>
        <begin position="286"/>
        <end position="305"/>
    </location>
</feature>
<dbReference type="InterPro" id="IPR052260">
    <property type="entry name" value="Autophagy_Rcpt_SigReg"/>
</dbReference>
<dbReference type="Gene3D" id="3.10.20.90">
    <property type="entry name" value="Phosphatidylinositol 3-kinase Catalytic Subunit, Chain A, domain 1"/>
    <property type="match status" value="1"/>
</dbReference>
<dbReference type="GO" id="GO:0000423">
    <property type="term" value="P:mitophagy"/>
    <property type="evidence" value="ECO:0007669"/>
    <property type="project" value="TreeGrafter"/>
</dbReference>
<dbReference type="GO" id="GO:0007032">
    <property type="term" value="P:endosome organization"/>
    <property type="evidence" value="ECO:0007669"/>
    <property type="project" value="TreeGrafter"/>
</dbReference>
<protein>
    <submittedName>
        <fullName evidence="12">Sequestosome-1</fullName>
    </submittedName>
</protein>
<keyword evidence="13" id="KW-1185">Reference proteome</keyword>
<keyword evidence="7" id="KW-0539">Nucleus</keyword>
<dbReference type="InParanoid" id="A0A067RF16"/>
<dbReference type="SUPFAM" id="SSF46934">
    <property type="entry name" value="UBA-like"/>
    <property type="match status" value="1"/>
</dbReference>
<sequence>MNMAQENTVSFKVFLQDEHESEVRRFGVDRNVVANFNYLKEKLQAVFPSLRGRVFIVAWKDADGDEIIISSDDELIIALTESQTEVRKLYVTPHARSAEQHEHFFQGLHQHVGVACDVCEKAVQGFRYKCIQCPDFDLCATCESKSHHPEHCMIRIPVPTSWRPHFGRRLAHHLAKSAHKSGWEPEAGHCPWRPHGGRRHGGRHHGVAPGWLEALASYFNEWTNLSGEEEPPVNDNSAGPSSSKQHKQQEQQEDAHIQYLRNIGQTVASVLDPLGIDVDIEVRTRNKDEKAGDAKNKTDNTKDGKNNVSGEEQTNAMEVDEKHQKEASASAPRAERESTESEGWTVVNQDATQQGIATPNPSAVAGAGAETATAPQHLATASSSTYNSAPVSSGNMYPSVFALPNHAPLPPMQPPLLPQPVQMPLPASSLFVPPQAFIQHSPAARPHIADAVEKMMSMGFSNEGGWLTQLLESKNGNIEKVLDVLQPVKKI</sequence>
<dbReference type="GO" id="GO:0008270">
    <property type="term" value="F:zinc ion binding"/>
    <property type="evidence" value="ECO:0007669"/>
    <property type="project" value="UniProtKB-KW"/>
</dbReference>
<dbReference type="GO" id="GO:0035973">
    <property type="term" value="P:aggrephagy"/>
    <property type="evidence" value="ECO:0007669"/>
    <property type="project" value="TreeGrafter"/>
</dbReference>
<dbReference type="GO" id="GO:0016235">
    <property type="term" value="C:aggresome"/>
    <property type="evidence" value="ECO:0007669"/>
    <property type="project" value="TreeGrafter"/>
</dbReference>
<reference evidence="12 13" key="1">
    <citation type="journal article" date="2014" name="Nat. Commun.">
        <title>Molecular traces of alternative social organization in a termite genome.</title>
        <authorList>
            <person name="Terrapon N."/>
            <person name="Li C."/>
            <person name="Robertson H.M."/>
            <person name="Ji L."/>
            <person name="Meng X."/>
            <person name="Booth W."/>
            <person name="Chen Z."/>
            <person name="Childers C.P."/>
            <person name="Glastad K.M."/>
            <person name="Gokhale K."/>
            <person name="Gowin J."/>
            <person name="Gronenberg W."/>
            <person name="Hermansen R.A."/>
            <person name="Hu H."/>
            <person name="Hunt B.G."/>
            <person name="Huylmans A.K."/>
            <person name="Khalil S.M."/>
            <person name="Mitchell R.D."/>
            <person name="Munoz-Torres M.C."/>
            <person name="Mustard J.A."/>
            <person name="Pan H."/>
            <person name="Reese J.T."/>
            <person name="Scharf M.E."/>
            <person name="Sun F."/>
            <person name="Vogel H."/>
            <person name="Xiao J."/>
            <person name="Yang W."/>
            <person name="Yang Z."/>
            <person name="Yang Z."/>
            <person name="Zhou J."/>
            <person name="Zhu J."/>
            <person name="Brent C.S."/>
            <person name="Elsik C.G."/>
            <person name="Goodisman M.A."/>
            <person name="Liberles D.A."/>
            <person name="Roe R.M."/>
            <person name="Vargo E.L."/>
            <person name="Vilcinskas A."/>
            <person name="Wang J."/>
            <person name="Bornberg-Bauer E."/>
            <person name="Korb J."/>
            <person name="Zhang G."/>
            <person name="Liebig J."/>
        </authorList>
    </citation>
    <scope>NUCLEOTIDE SEQUENCE [LARGE SCALE GENOMIC DNA]</scope>
    <source>
        <tissue evidence="12">Whole organism</tissue>
    </source>
</reference>
<dbReference type="InterPro" id="IPR015940">
    <property type="entry name" value="UBA"/>
</dbReference>